<name>A0A183A3K1_9TREM</name>
<reference evidence="1 2" key="2">
    <citation type="submission" date="2018-11" db="EMBL/GenBank/DDBJ databases">
        <authorList>
            <consortium name="Pathogen Informatics"/>
        </authorList>
    </citation>
    <scope>NUCLEOTIDE SEQUENCE [LARGE SCALE GENOMIC DNA]</scope>
    <source>
        <strain evidence="1 2">Egypt</strain>
    </source>
</reference>
<evidence type="ECO:0000313" key="2">
    <source>
        <dbReference type="Proteomes" id="UP000272942"/>
    </source>
</evidence>
<dbReference type="AlphaFoldDB" id="A0A183A3K1"/>
<gene>
    <name evidence="1" type="ORF">ECPE_LOCUS1537</name>
</gene>
<evidence type="ECO:0000313" key="1">
    <source>
        <dbReference type="EMBL" id="VDP40798.1"/>
    </source>
</evidence>
<dbReference type="Proteomes" id="UP000272942">
    <property type="component" value="Unassembled WGS sequence"/>
</dbReference>
<dbReference type="WBParaSite" id="ECPE_0000153601-mRNA-1">
    <property type="protein sequence ID" value="ECPE_0000153601-mRNA-1"/>
    <property type="gene ID" value="ECPE_0000153601"/>
</dbReference>
<dbReference type="OrthoDB" id="1708588at2759"/>
<proteinExistence type="predicted"/>
<accession>A0A183A3K1</accession>
<keyword evidence="2" id="KW-1185">Reference proteome</keyword>
<organism evidence="3">
    <name type="scientific">Echinostoma caproni</name>
    <dbReference type="NCBI Taxonomy" id="27848"/>
    <lineage>
        <taxon>Eukaryota</taxon>
        <taxon>Metazoa</taxon>
        <taxon>Spiralia</taxon>
        <taxon>Lophotrochozoa</taxon>
        <taxon>Platyhelminthes</taxon>
        <taxon>Trematoda</taxon>
        <taxon>Digenea</taxon>
        <taxon>Plagiorchiida</taxon>
        <taxon>Echinostomata</taxon>
        <taxon>Echinostomatoidea</taxon>
        <taxon>Echinostomatidae</taxon>
        <taxon>Echinostoma</taxon>
    </lineage>
</organism>
<sequence>MRQLSRLFFRLNAPLTNGFWRVFSDKPSFGDEGFTRSIYCKPQVFLKVMEVNRNGQTVQIRTGLIDPKTEPLGDQFTKLHIKLTYKHDLDMIRVKERNKRRQMYENVIPLHFSVERWFQRYAGLPPGLPKRFVGDLKIESIDLSGTNVVYEGFELLRKWLIPVSFLMVTTLLADGRYAMLIQSRIVHSKVLFRIQLLASSVRRKLKKFLI</sequence>
<evidence type="ECO:0000313" key="3">
    <source>
        <dbReference type="WBParaSite" id="ECPE_0000153601-mRNA-1"/>
    </source>
</evidence>
<protein>
    <submittedName>
        <fullName evidence="1 3">Uncharacterized protein</fullName>
    </submittedName>
</protein>
<dbReference type="EMBL" id="UZAN01010617">
    <property type="protein sequence ID" value="VDP40798.1"/>
    <property type="molecule type" value="Genomic_DNA"/>
</dbReference>
<reference evidence="3" key="1">
    <citation type="submission" date="2016-06" db="UniProtKB">
        <authorList>
            <consortium name="WormBaseParasite"/>
        </authorList>
    </citation>
    <scope>IDENTIFICATION</scope>
</reference>